<keyword evidence="1" id="KW-0645">Protease</keyword>
<dbReference type="Gene3D" id="3.40.140.10">
    <property type="entry name" value="Cytidine Deaminase, domain 2"/>
    <property type="match status" value="1"/>
</dbReference>
<dbReference type="InterPro" id="IPR000555">
    <property type="entry name" value="JAMM/MPN+_dom"/>
</dbReference>
<keyword evidence="3" id="KW-0378">Hydrolase</keyword>
<evidence type="ECO:0000259" key="6">
    <source>
        <dbReference type="PROSITE" id="PS50249"/>
    </source>
</evidence>
<evidence type="ECO:0000256" key="4">
    <source>
        <dbReference type="ARBA" id="ARBA00022833"/>
    </source>
</evidence>
<evidence type="ECO:0000313" key="7">
    <source>
        <dbReference type="EMBL" id="GGZ93377.1"/>
    </source>
</evidence>
<evidence type="ECO:0000256" key="1">
    <source>
        <dbReference type="ARBA" id="ARBA00022670"/>
    </source>
</evidence>
<proteinExistence type="predicted"/>
<accession>A0A918RB36</accession>
<keyword evidence="2" id="KW-0479">Metal-binding</keyword>
<feature type="domain" description="MPN" evidence="6">
    <location>
        <begin position="39"/>
        <end position="180"/>
    </location>
</feature>
<organism evidence="7 8">
    <name type="scientific">Novosphingobium arvoryzae</name>
    <dbReference type="NCBI Taxonomy" id="1256514"/>
    <lineage>
        <taxon>Bacteria</taxon>
        <taxon>Pseudomonadati</taxon>
        <taxon>Pseudomonadota</taxon>
        <taxon>Alphaproteobacteria</taxon>
        <taxon>Sphingomonadales</taxon>
        <taxon>Sphingomonadaceae</taxon>
        <taxon>Novosphingobium</taxon>
    </lineage>
</organism>
<dbReference type="EMBL" id="BMZD01000002">
    <property type="protein sequence ID" value="GGZ93377.1"/>
    <property type="molecule type" value="Genomic_DNA"/>
</dbReference>
<keyword evidence="8" id="KW-1185">Reference proteome</keyword>
<dbReference type="GO" id="GO:0006508">
    <property type="term" value="P:proteolysis"/>
    <property type="evidence" value="ECO:0007669"/>
    <property type="project" value="UniProtKB-KW"/>
</dbReference>
<dbReference type="InterPro" id="IPR028090">
    <property type="entry name" value="JAB_dom_prok"/>
</dbReference>
<keyword evidence="5" id="KW-0482">Metalloprotease</keyword>
<protein>
    <recommendedName>
        <fullName evidence="6">MPN domain-containing protein</fullName>
    </recommendedName>
</protein>
<dbReference type="SMART" id="SM00232">
    <property type="entry name" value="JAB_MPN"/>
    <property type="match status" value="1"/>
</dbReference>
<keyword evidence="4" id="KW-0862">Zinc</keyword>
<name>A0A918RB36_9SPHN</name>
<reference evidence="7" key="2">
    <citation type="submission" date="2020-09" db="EMBL/GenBank/DDBJ databases">
        <authorList>
            <person name="Sun Q."/>
            <person name="Kim S."/>
        </authorList>
    </citation>
    <scope>NUCLEOTIDE SEQUENCE</scope>
    <source>
        <strain evidence="7">KCTC 32422</strain>
    </source>
</reference>
<dbReference type="AlphaFoldDB" id="A0A918RB36"/>
<dbReference type="SUPFAM" id="SSF102712">
    <property type="entry name" value="JAB1/MPN domain"/>
    <property type="match status" value="1"/>
</dbReference>
<dbReference type="InterPro" id="IPR050242">
    <property type="entry name" value="JAMM_MPN+_peptidase_M67A"/>
</dbReference>
<dbReference type="GO" id="GO:0008237">
    <property type="term" value="F:metallopeptidase activity"/>
    <property type="evidence" value="ECO:0007669"/>
    <property type="project" value="UniProtKB-KW"/>
</dbReference>
<dbReference type="Pfam" id="PF14464">
    <property type="entry name" value="Prok-JAB"/>
    <property type="match status" value="1"/>
</dbReference>
<evidence type="ECO:0000313" key="8">
    <source>
        <dbReference type="Proteomes" id="UP000634139"/>
    </source>
</evidence>
<dbReference type="GO" id="GO:0046872">
    <property type="term" value="F:metal ion binding"/>
    <property type="evidence" value="ECO:0007669"/>
    <property type="project" value="UniProtKB-KW"/>
</dbReference>
<evidence type="ECO:0000256" key="3">
    <source>
        <dbReference type="ARBA" id="ARBA00022801"/>
    </source>
</evidence>
<sequence length="181" mass="20757">MRWTEKKPDFMPADIEAGFRSMGFLECLYVLNKFRSKPVIVLQRSVIDDVNEHLEKRNVEMGGLLLGRVFQDEDCPSDFFVTVEKGVQSSTFSSTSVSLEMSADVWDAAREQGVEGQYVVGWYHSHPNLGAFFSGTDRHTQRSFFNHRHSIGLVIDPIRNERKFFMGPESEELPVEHIVQL</sequence>
<evidence type="ECO:0000256" key="2">
    <source>
        <dbReference type="ARBA" id="ARBA00022723"/>
    </source>
</evidence>
<evidence type="ECO:0000256" key="5">
    <source>
        <dbReference type="ARBA" id="ARBA00023049"/>
    </source>
</evidence>
<dbReference type="PROSITE" id="PS50249">
    <property type="entry name" value="MPN"/>
    <property type="match status" value="1"/>
</dbReference>
<comment type="caution">
    <text evidence="7">The sequence shown here is derived from an EMBL/GenBank/DDBJ whole genome shotgun (WGS) entry which is preliminary data.</text>
</comment>
<dbReference type="Proteomes" id="UP000634139">
    <property type="component" value="Unassembled WGS sequence"/>
</dbReference>
<reference evidence="7" key="1">
    <citation type="journal article" date="2014" name="Int. J. Syst. Evol. Microbiol.">
        <title>Complete genome sequence of Corynebacterium casei LMG S-19264T (=DSM 44701T), isolated from a smear-ripened cheese.</title>
        <authorList>
            <consortium name="US DOE Joint Genome Institute (JGI-PGF)"/>
            <person name="Walter F."/>
            <person name="Albersmeier A."/>
            <person name="Kalinowski J."/>
            <person name="Ruckert C."/>
        </authorList>
    </citation>
    <scope>NUCLEOTIDE SEQUENCE</scope>
    <source>
        <strain evidence="7">KCTC 32422</strain>
    </source>
</reference>
<dbReference type="InterPro" id="IPR037518">
    <property type="entry name" value="MPN"/>
</dbReference>
<dbReference type="PANTHER" id="PTHR10410">
    <property type="entry name" value="EUKARYOTIC TRANSLATION INITIATION FACTOR 3 -RELATED"/>
    <property type="match status" value="1"/>
</dbReference>
<gene>
    <name evidence="7" type="ORF">GCM10011617_11510</name>
</gene>